<protein>
    <submittedName>
        <fullName evidence="2">Nitrilase/cyanide hydratase and apolipoprotein N-acyltransferase</fullName>
    </submittedName>
</protein>
<feature type="compositionally biased region" description="Basic residues" evidence="1">
    <location>
        <begin position="237"/>
        <end position="263"/>
    </location>
</feature>
<gene>
    <name evidence="2" type="ORF">AVDCRST_MAG49-4615</name>
</gene>
<organism evidence="2">
    <name type="scientific">uncultured Thermomicrobiales bacterium</name>
    <dbReference type="NCBI Taxonomy" id="1645740"/>
    <lineage>
        <taxon>Bacteria</taxon>
        <taxon>Pseudomonadati</taxon>
        <taxon>Thermomicrobiota</taxon>
        <taxon>Thermomicrobia</taxon>
        <taxon>Thermomicrobiales</taxon>
        <taxon>environmental samples</taxon>
    </lineage>
</organism>
<feature type="compositionally biased region" description="Low complexity" evidence="1">
    <location>
        <begin position="38"/>
        <end position="47"/>
    </location>
</feature>
<feature type="compositionally biased region" description="Basic residues" evidence="1">
    <location>
        <begin position="277"/>
        <end position="302"/>
    </location>
</feature>
<accession>A0A6J4VPG8</accession>
<name>A0A6J4VPG8_9BACT</name>
<proteinExistence type="predicted"/>
<feature type="compositionally biased region" description="Low complexity" evidence="1">
    <location>
        <begin position="207"/>
        <end position="219"/>
    </location>
</feature>
<keyword evidence="2" id="KW-0449">Lipoprotein</keyword>
<feature type="compositionally biased region" description="Basic residues" evidence="1">
    <location>
        <begin position="76"/>
        <end position="104"/>
    </location>
</feature>
<feature type="compositionally biased region" description="Basic residues" evidence="1">
    <location>
        <begin position="154"/>
        <end position="166"/>
    </location>
</feature>
<feature type="non-terminal residue" evidence="2">
    <location>
        <position position="328"/>
    </location>
</feature>
<dbReference type="GO" id="GO:0016746">
    <property type="term" value="F:acyltransferase activity"/>
    <property type="evidence" value="ECO:0007669"/>
    <property type="project" value="UniProtKB-KW"/>
</dbReference>
<feature type="region of interest" description="Disordered" evidence="1">
    <location>
        <begin position="1"/>
        <end position="328"/>
    </location>
</feature>
<feature type="compositionally biased region" description="Basic and acidic residues" evidence="1">
    <location>
        <begin position="303"/>
        <end position="328"/>
    </location>
</feature>
<feature type="compositionally biased region" description="Basic residues" evidence="1">
    <location>
        <begin position="120"/>
        <end position="133"/>
    </location>
</feature>
<feature type="compositionally biased region" description="Basic and acidic residues" evidence="1">
    <location>
        <begin position="188"/>
        <end position="197"/>
    </location>
</feature>
<dbReference type="AlphaFoldDB" id="A0A6J4VPG8"/>
<evidence type="ECO:0000256" key="1">
    <source>
        <dbReference type="SAM" id="MobiDB-lite"/>
    </source>
</evidence>
<feature type="non-terminal residue" evidence="2">
    <location>
        <position position="1"/>
    </location>
</feature>
<evidence type="ECO:0000313" key="2">
    <source>
        <dbReference type="EMBL" id="CAA9579412.1"/>
    </source>
</evidence>
<dbReference type="EMBL" id="CADCWG010000324">
    <property type="protein sequence ID" value="CAA9579412.1"/>
    <property type="molecule type" value="Genomic_DNA"/>
</dbReference>
<sequence length="328" mass="36928">GRRVPDGQGGGRPGRAGLSGPRGVRGQGLSADRRGRLPRGAARGLPGDLAARLPGLARCRPRGRPLGSPAGQGRLRPARRQRRRGARPGHRCARRGGRPGRLRRRDGDQRARAPSPLRHPLQRHRHVRARRPSPRPAPQADPDLHRAPDLGAWRRQHPRRLRHPPRPGRWPGLLGALDAPGAPRHARDRGADPRRALADGPRPPPRRLSALCLRGALLRGGRRVRAPPRPGAGRPRGLPRRRARARRPPPRRGQRHHRARRPVPGRAGRPRGDHPLRRPRPRPHRRRAPHLRRGGPLRPSRRLHPDRQHRAPDPPRPRRRGDRLQRHL</sequence>
<keyword evidence="2" id="KW-0012">Acyltransferase</keyword>
<keyword evidence="2" id="KW-0808">Transferase</keyword>
<reference evidence="2" key="1">
    <citation type="submission" date="2020-02" db="EMBL/GenBank/DDBJ databases">
        <authorList>
            <person name="Meier V. D."/>
        </authorList>
    </citation>
    <scope>NUCLEOTIDE SEQUENCE</scope>
    <source>
        <strain evidence="2">AVDCRST_MAG49</strain>
    </source>
</reference>